<comment type="caution">
    <text evidence="1">The sequence shown here is derived from an EMBL/GenBank/DDBJ whole genome shotgun (WGS) entry which is preliminary data.</text>
</comment>
<evidence type="ECO:0000313" key="2">
    <source>
        <dbReference type="Proteomes" id="UP000004756"/>
    </source>
</evidence>
<reference evidence="1 2" key="1">
    <citation type="submission" date="2009-01" db="EMBL/GenBank/DDBJ databases">
        <authorList>
            <person name="Fulton L."/>
            <person name="Clifton S."/>
            <person name="Fulton B."/>
            <person name="Xu J."/>
            <person name="Minx P."/>
            <person name="Pepin K.H."/>
            <person name="Johnson M."/>
            <person name="Bhonagiri V."/>
            <person name="Nash W.E."/>
            <person name="Mardis E.R."/>
            <person name="Wilson R.K."/>
        </authorList>
    </citation>
    <scope>NUCLEOTIDE SEQUENCE [LARGE SCALE GENOMIC DNA]</scope>
    <source>
        <strain evidence="1 2">DSM 15981</strain>
    </source>
</reference>
<proteinExistence type="predicted"/>
<keyword evidence="2" id="KW-1185">Reference proteome</keyword>
<accession>C0CVU3</accession>
<organism evidence="1 2">
    <name type="scientific">[Clostridium] asparagiforme DSM 15981</name>
    <dbReference type="NCBI Taxonomy" id="518636"/>
    <lineage>
        <taxon>Bacteria</taxon>
        <taxon>Bacillati</taxon>
        <taxon>Bacillota</taxon>
        <taxon>Clostridia</taxon>
        <taxon>Lachnospirales</taxon>
        <taxon>Lachnospiraceae</taxon>
        <taxon>Enterocloster</taxon>
    </lineage>
</organism>
<dbReference type="HOGENOM" id="CLU_3181853_0_0_9"/>
<dbReference type="EMBL" id="ACCJ01000049">
    <property type="protein sequence ID" value="EEG56802.1"/>
    <property type="molecule type" value="Genomic_DNA"/>
</dbReference>
<evidence type="ECO:0000313" key="1">
    <source>
        <dbReference type="EMBL" id="EEG56802.1"/>
    </source>
</evidence>
<gene>
    <name evidence="1" type="ORF">CLOSTASPAR_01097</name>
</gene>
<sequence length="46" mass="5246">MGFIRDNQPNQITPVRNRPVQIRGFARAGFLLCTLYLEKAQKVTAL</sequence>
<dbReference type="AlphaFoldDB" id="C0CVU3"/>
<protein>
    <submittedName>
        <fullName evidence="1">Uncharacterized protein</fullName>
    </submittedName>
</protein>
<reference evidence="1 2" key="2">
    <citation type="submission" date="2009-02" db="EMBL/GenBank/DDBJ databases">
        <title>Draft genome sequence of Clostridium asparagiforme (DSM 15981).</title>
        <authorList>
            <person name="Sudarsanam P."/>
            <person name="Ley R."/>
            <person name="Guruge J."/>
            <person name="Turnbaugh P.J."/>
            <person name="Mahowald M."/>
            <person name="Liep D."/>
            <person name="Gordon J."/>
        </authorList>
    </citation>
    <scope>NUCLEOTIDE SEQUENCE [LARGE SCALE GENOMIC DNA]</scope>
    <source>
        <strain evidence="1 2">DSM 15981</strain>
    </source>
</reference>
<name>C0CVU3_9FIRM</name>
<dbReference type="Proteomes" id="UP000004756">
    <property type="component" value="Unassembled WGS sequence"/>
</dbReference>